<accession>A0A9P5XJ59</accession>
<keyword evidence="3" id="KW-1185">Reference proteome</keyword>
<dbReference type="EMBL" id="MU151087">
    <property type="protein sequence ID" value="KAF9451332.1"/>
    <property type="molecule type" value="Genomic_DNA"/>
</dbReference>
<comment type="caution">
    <text evidence="2">The sequence shown here is derived from an EMBL/GenBank/DDBJ whole genome shotgun (WGS) entry which is preliminary data.</text>
</comment>
<evidence type="ECO:0000313" key="2">
    <source>
        <dbReference type="EMBL" id="KAF9451332.1"/>
    </source>
</evidence>
<proteinExistence type="predicted"/>
<sequence>MPVCVIEEGEDLVKCTTILFQSLIIFSRIFRPENRNTNLFDILCQATHRRSPAKGRGRSRSRSVSPKKKTTTVQTARKPRSSKANARTSPRKSTAATPDVAVTEELPEEDMDPKPRAKKPKGKQKQVAGIVDVGDDEPKPKPRAKRAGSKKATTKAPRRTAKKATNDDPPDEDVDLATKAQKTRPKAKRKKQGRYYSKLTAPTVNQSCWFRC</sequence>
<gene>
    <name evidence="2" type="ORF">P691DRAFT_373532</name>
</gene>
<feature type="compositionally biased region" description="Polar residues" evidence="1">
    <location>
        <begin position="82"/>
        <end position="96"/>
    </location>
</feature>
<dbReference type="Proteomes" id="UP000807342">
    <property type="component" value="Unassembled WGS sequence"/>
</dbReference>
<reference evidence="2" key="1">
    <citation type="submission" date="2020-11" db="EMBL/GenBank/DDBJ databases">
        <authorList>
            <consortium name="DOE Joint Genome Institute"/>
            <person name="Ahrendt S."/>
            <person name="Riley R."/>
            <person name="Andreopoulos W."/>
            <person name="Labutti K."/>
            <person name="Pangilinan J."/>
            <person name="Ruiz-Duenas F.J."/>
            <person name="Barrasa J.M."/>
            <person name="Sanchez-Garcia M."/>
            <person name="Camarero S."/>
            <person name="Miyauchi S."/>
            <person name="Serrano A."/>
            <person name="Linde D."/>
            <person name="Babiker R."/>
            <person name="Drula E."/>
            <person name="Ayuso-Fernandez I."/>
            <person name="Pacheco R."/>
            <person name="Padilla G."/>
            <person name="Ferreira P."/>
            <person name="Barriuso J."/>
            <person name="Kellner H."/>
            <person name="Castanera R."/>
            <person name="Alfaro M."/>
            <person name="Ramirez L."/>
            <person name="Pisabarro A.G."/>
            <person name="Kuo A."/>
            <person name="Tritt A."/>
            <person name="Lipzen A."/>
            <person name="He G."/>
            <person name="Yan M."/>
            <person name="Ng V."/>
            <person name="Cullen D."/>
            <person name="Martin F."/>
            <person name="Rosso M.-N."/>
            <person name="Henrissat B."/>
            <person name="Hibbett D."/>
            <person name="Martinez A.T."/>
            <person name="Grigoriev I.V."/>
        </authorList>
    </citation>
    <scope>NUCLEOTIDE SEQUENCE</scope>
    <source>
        <strain evidence="2">MF-IS2</strain>
    </source>
</reference>
<feature type="compositionally biased region" description="Basic residues" evidence="1">
    <location>
        <begin position="49"/>
        <end position="70"/>
    </location>
</feature>
<feature type="compositionally biased region" description="Basic residues" evidence="1">
    <location>
        <begin position="141"/>
        <end position="162"/>
    </location>
</feature>
<dbReference type="AlphaFoldDB" id="A0A9P5XJ59"/>
<feature type="region of interest" description="Disordered" evidence="1">
    <location>
        <begin position="49"/>
        <end position="194"/>
    </location>
</feature>
<evidence type="ECO:0000256" key="1">
    <source>
        <dbReference type="SAM" id="MobiDB-lite"/>
    </source>
</evidence>
<protein>
    <submittedName>
        <fullName evidence="2">Uncharacterized protein</fullName>
    </submittedName>
</protein>
<name>A0A9P5XJ59_9AGAR</name>
<feature type="compositionally biased region" description="Basic residues" evidence="1">
    <location>
        <begin position="181"/>
        <end position="193"/>
    </location>
</feature>
<evidence type="ECO:0000313" key="3">
    <source>
        <dbReference type="Proteomes" id="UP000807342"/>
    </source>
</evidence>
<organism evidence="2 3">
    <name type="scientific">Macrolepiota fuliginosa MF-IS2</name>
    <dbReference type="NCBI Taxonomy" id="1400762"/>
    <lineage>
        <taxon>Eukaryota</taxon>
        <taxon>Fungi</taxon>
        <taxon>Dikarya</taxon>
        <taxon>Basidiomycota</taxon>
        <taxon>Agaricomycotina</taxon>
        <taxon>Agaricomycetes</taxon>
        <taxon>Agaricomycetidae</taxon>
        <taxon>Agaricales</taxon>
        <taxon>Agaricineae</taxon>
        <taxon>Agaricaceae</taxon>
        <taxon>Macrolepiota</taxon>
    </lineage>
</organism>